<evidence type="ECO:0000256" key="1">
    <source>
        <dbReference type="ARBA" id="ARBA00022723"/>
    </source>
</evidence>
<evidence type="ECO:0000256" key="2">
    <source>
        <dbReference type="ARBA" id="ARBA00022737"/>
    </source>
</evidence>
<dbReference type="Pfam" id="PF00096">
    <property type="entry name" value="zf-C2H2"/>
    <property type="match status" value="1"/>
</dbReference>
<evidence type="ECO:0000256" key="3">
    <source>
        <dbReference type="ARBA" id="ARBA00022771"/>
    </source>
</evidence>
<feature type="domain" description="C2H2-type" evidence="6">
    <location>
        <begin position="189"/>
        <end position="211"/>
    </location>
</feature>
<organism evidence="7 8">
    <name type="scientific">Iphiclides podalirius</name>
    <name type="common">scarce swallowtail</name>
    <dbReference type="NCBI Taxonomy" id="110791"/>
    <lineage>
        <taxon>Eukaryota</taxon>
        <taxon>Metazoa</taxon>
        <taxon>Ecdysozoa</taxon>
        <taxon>Arthropoda</taxon>
        <taxon>Hexapoda</taxon>
        <taxon>Insecta</taxon>
        <taxon>Pterygota</taxon>
        <taxon>Neoptera</taxon>
        <taxon>Endopterygota</taxon>
        <taxon>Lepidoptera</taxon>
        <taxon>Glossata</taxon>
        <taxon>Ditrysia</taxon>
        <taxon>Papilionoidea</taxon>
        <taxon>Papilionidae</taxon>
        <taxon>Papilioninae</taxon>
        <taxon>Iphiclides</taxon>
    </lineage>
</organism>
<evidence type="ECO:0000313" key="8">
    <source>
        <dbReference type="Proteomes" id="UP000837857"/>
    </source>
</evidence>
<keyword evidence="1" id="KW-0479">Metal-binding</keyword>
<dbReference type="PROSITE" id="PS50157">
    <property type="entry name" value="ZINC_FINGER_C2H2_2"/>
    <property type="match status" value="12"/>
</dbReference>
<sequence>MSVLELNHGIGTVVRIRTEKKSAVTLQSTSKSEPRAEASLTDAKKKQHNLSVILLNSNASSIRCKNSLGYGCAVYPVQFARPVDLKRHFLDEHRSAHLVHSMSRRIFKNAVKLDITRLSGALCDAGFSQLADLARHLSGEHGERMHADVRGGIVPFNFDTPQLRCAVCAPEYATFKLLQEHMNSHFGSRPCEVCGRCFLTERLLRGHVRRHGDVVHKCTKCEKSFTAKRREHENRTHLGLSKRNKCRFCDERFLDYWKKVGRMVEAHGSPPVVLSCRSCGRKSDNQRALSRHTKRDHLLERTARVCEMAFFSSSCLQKHMAKHTRLRQYKCDVCGKSYARMNTLGRHMVTPERRAVQGGSALRAEMQLEMPRAVAARRNRLAADCGQRKKANKAIMRNATEATNTEARSVLSDEAKPKPIKEFKKHQENLKFILQYSNASLIRGKDSDGYGCNFCPKRFQLPRDLKAHSLHEHSDVQAIRLPKFTDYLLKLDITGLTCKICHGNFEMLDQFTTHLRDDHAKGMHTDVNSEIVPFRFDTDSLRCAACRAQFGSFKTLQQHMHVHYGNHICHTCNAGFATRRRLAGHERRHGAGCHRCGHCEKTFACEGRRRDHERRIHLGLKKRNKCQHCDERFADYWTKVDHMVRSHGVPRVTLNCLACERTFDNRRALTRHVKKDHLLEREHACDVCGMRFYLKHRLKDHMLVHTGEKRFQCNVCERWYATQKSLRQHLRTHADDRRHVCPVCGQAFVQRSTLANHIRAKHGAESSIR</sequence>
<reference evidence="7" key="1">
    <citation type="submission" date="2022-03" db="EMBL/GenBank/DDBJ databases">
        <authorList>
            <person name="Martin H S."/>
        </authorList>
    </citation>
    <scope>NUCLEOTIDE SEQUENCE</scope>
</reference>
<dbReference type="PANTHER" id="PTHR24379">
    <property type="entry name" value="KRAB AND ZINC FINGER DOMAIN-CONTAINING"/>
    <property type="match status" value="1"/>
</dbReference>
<keyword evidence="4" id="KW-0862">Zinc</keyword>
<dbReference type="PROSITE" id="PS00028">
    <property type="entry name" value="ZINC_FINGER_C2H2_1"/>
    <property type="match status" value="10"/>
</dbReference>
<feature type="domain" description="C2H2-type" evidence="6">
    <location>
        <begin position="594"/>
        <end position="622"/>
    </location>
</feature>
<dbReference type="Gene3D" id="3.30.160.60">
    <property type="entry name" value="Classic Zinc Finger"/>
    <property type="match status" value="8"/>
</dbReference>
<proteinExistence type="predicted"/>
<accession>A0ABN8IVB0</accession>
<evidence type="ECO:0000256" key="5">
    <source>
        <dbReference type="PROSITE-ProRule" id="PRU00042"/>
    </source>
</evidence>
<feature type="domain" description="C2H2-type" evidence="6">
    <location>
        <begin position="567"/>
        <end position="589"/>
    </location>
</feature>
<evidence type="ECO:0000256" key="4">
    <source>
        <dbReference type="ARBA" id="ARBA00022833"/>
    </source>
</evidence>
<gene>
    <name evidence="7" type="ORF">IPOD504_LOCUS11805</name>
</gene>
<feature type="domain" description="C2H2-type" evidence="6">
    <location>
        <begin position="739"/>
        <end position="767"/>
    </location>
</feature>
<dbReference type="SUPFAM" id="SSF57667">
    <property type="entry name" value="beta-beta-alpha zinc fingers"/>
    <property type="match status" value="6"/>
</dbReference>
<keyword evidence="3 5" id="KW-0863">Zinc-finger</keyword>
<dbReference type="InterPro" id="IPR036236">
    <property type="entry name" value="Znf_C2H2_sf"/>
</dbReference>
<name>A0ABN8IVB0_9NEOP</name>
<keyword evidence="2" id="KW-0677">Repeat</keyword>
<feature type="domain" description="C2H2-type" evidence="6">
    <location>
        <begin position="711"/>
        <end position="738"/>
    </location>
</feature>
<feature type="domain" description="C2H2-type" evidence="6">
    <location>
        <begin position="274"/>
        <end position="302"/>
    </location>
</feature>
<dbReference type="InterPro" id="IPR013087">
    <property type="entry name" value="Znf_C2H2_type"/>
</dbReference>
<dbReference type="SMART" id="SM00355">
    <property type="entry name" value="ZnF_C2H2"/>
    <property type="match status" value="18"/>
</dbReference>
<feature type="domain" description="C2H2-type" evidence="6">
    <location>
        <begin position="329"/>
        <end position="348"/>
    </location>
</feature>
<dbReference type="Pfam" id="PF05605">
    <property type="entry name" value="zf-Di19"/>
    <property type="match status" value="1"/>
</dbReference>
<feature type="domain" description="C2H2-type" evidence="6">
    <location>
        <begin position="450"/>
        <end position="478"/>
    </location>
</feature>
<feature type="domain" description="C2H2-type" evidence="6">
    <location>
        <begin position="654"/>
        <end position="682"/>
    </location>
</feature>
<feature type="domain" description="C2H2-type" evidence="6">
    <location>
        <begin position="541"/>
        <end position="568"/>
    </location>
</feature>
<evidence type="ECO:0000259" key="6">
    <source>
        <dbReference type="PROSITE" id="PS50157"/>
    </source>
</evidence>
<feature type="non-terminal residue" evidence="7">
    <location>
        <position position="769"/>
    </location>
</feature>
<evidence type="ECO:0000313" key="7">
    <source>
        <dbReference type="EMBL" id="CAH2062243.1"/>
    </source>
</evidence>
<dbReference type="Proteomes" id="UP000837857">
    <property type="component" value="Chromosome 29"/>
</dbReference>
<dbReference type="PANTHER" id="PTHR24379:SF121">
    <property type="entry name" value="C2H2-TYPE DOMAIN-CONTAINING PROTEIN"/>
    <property type="match status" value="1"/>
</dbReference>
<keyword evidence="8" id="KW-1185">Reference proteome</keyword>
<protein>
    <recommendedName>
        <fullName evidence="6">C2H2-type domain-containing protein</fullName>
    </recommendedName>
</protein>
<dbReference type="InterPro" id="IPR008598">
    <property type="entry name" value="Di19_Zn-bd"/>
</dbReference>
<dbReference type="EMBL" id="OW152841">
    <property type="protein sequence ID" value="CAH2062243.1"/>
    <property type="molecule type" value="Genomic_DNA"/>
</dbReference>
<feature type="domain" description="C2H2-type" evidence="6">
    <location>
        <begin position="683"/>
        <end position="710"/>
    </location>
</feature>
<feature type="domain" description="C2H2-type" evidence="6">
    <location>
        <begin position="163"/>
        <end position="190"/>
    </location>
</feature>